<evidence type="ECO:0000313" key="2">
    <source>
        <dbReference type="Proteomes" id="UP000231343"/>
    </source>
</evidence>
<dbReference type="AlphaFoldDB" id="A0A2H0XWF7"/>
<gene>
    <name evidence="1" type="ORF">COT42_05885</name>
</gene>
<evidence type="ECO:0008006" key="3">
    <source>
        <dbReference type="Google" id="ProtNLM"/>
    </source>
</evidence>
<sequence>MEFRYLVGPRLHQPSHYLYVRTFETKTSPSQPTWRVKSDYCKKGPVVRRILFVDDYDGLIAQVKLFAKRLWAERGVVIDCVDPTKNIAEQVLKLVRENEYDLIVMDGEMCGDEAAGRHLTKQLRDNEFEGIIVANSTRYNSEILAAGGDFANPGMKADFSYLEEISPKAKSQ</sequence>
<dbReference type="Proteomes" id="UP000231343">
    <property type="component" value="Unassembled WGS sequence"/>
</dbReference>
<dbReference type="InterPro" id="IPR011006">
    <property type="entry name" value="CheY-like_superfamily"/>
</dbReference>
<organism evidence="1 2">
    <name type="scientific">Candidatus Saganbacteria bacterium CG08_land_8_20_14_0_20_45_16</name>
    <dbReference type="NCBI Taxonomy" id="2014293"/>
    <lineage>
        <taxon>Bacteria</taxon>
        <taxon>Bacillati</taxon>
        <taxon>Saganbacteria</taxon>
    </lineage>
</organism>
<reference evidence="1 2" key="1">
    <citation type="submission" date="2017-09" db="EMBL/GenBank/DDBJ databases">
        <title>Depth-based differentiation of microbial function through sediment-hosted aquifers and enrichment of novel symbionts in the deep terrestrial subsurface.</title>
        <authorList>
            <person name="Probst A.J."/>
            <person name="Ladd B."/>
            <person name="Jarett J.K."/>
            <person name="Geller-Mcgrath D.E."/>
            <person name="Sieber C.M."/>
            <person name="Emerson J.B."/>
            <person name="Anantharaman K."/>
            <person name="Thomas B.C."/>
            <person name="Malmstrom R."/>
            <person name="Stieglmeier M."/>
            <person name="Klingl A."/>
            <person name="Woyke T."/>
            <person name="Ryan C.M."/>
            <person name="Banfield J.F."/>
        </authorList>
    </citation>
    <scope>NUCLEOTIDE SEQUENCE [LARGE SCALE GENOMIC DNA]</scope>
    <source>
        <strain evidence="1">CG08_land_8_20_14_0_20_45_16</strain>
    </source>
</reference>
<dbReference type="SUPFAM" id="SSF52172">
    <property type="entry name" value="CheY-like"/>
    <property type="match status" value="1"/>
</dbReference>
<dbReference type="Gene3D" id="3.40.50.2300">
    <property type="match status" value="1"/>
</dbReference>
<evidence type="ECO:0000313" key="1">
    <source>
        <dbReference type="EMBL" id="PIS29273.1"/>
    </source>
</evidence>
<name>A0A2H0XWF7_UNCSA</name>
<accession>A0A2H0XWF7</accession>
<protein>
    <recommendedName>
        <fullName evidence="3">Response regulatory domain-containing protein</fullName>
    </recommendedName>
</protein>
<proteinExistence type="predicted"/>
<dbReference type="EMBL" id="PEYM01000093">
    <property type="protein sequence ID" value="PIS29273.1"/>
    <property type="molecule type" value="Genomic_DNA"/>
</dbReference>
<comment type="caution">
    <text evidence="1">The sequence shown here is derived from an EMBL/GenBank/DDBJ whole genome shotgun (WGS) entry which is preliminary data.</text>
</comment>